<dbReference type="GO" id="GO:0006629">
    <property type="term" value="P:lipid metabolic process"/>
    <property type="evidence" value="ECO:0007669"/>
    <property type="project" value="UniProtKB-KW"/>
</dbReference>
<keyword evidence="4" id="KW-0443">Lipid metabolism</keyword>
<comment type="caution">
    <text evidence="11">The sequence shown here is derived from an EMBL/GenBank/DDBJ whole genome shotgun (WGS) entry which is preliminary data.</text>
</comment>
<evidence type="ECO:0000313" key="12">
    <source>
        <dbReference type="Proteomes" id="UP000031189"/>
    </source>
</evidence>
<evidence type="ECO:0000256" key="4">
    <source>
        <dbReference type="ARBA" id="ARBA00023098"/>
    </source>
</evidence>
<comment type="pathway">
    <text evidence="1">Lipid metabolism; bile acid biosynthesis.</text>
</comment>
<dbReference type="OrthoDB" id="9794717at2"/>
<dbReference type="InterPro" id="IPR029055">
    <property type="entry name" value="Ntn_hydrolases_N"/>
</dbReference>
<evidence type="ECO:0000256" key="9">
    <source>
        <dbReference type="ARBA" id="ARBA00048897"/>
    </source>
</evidence>
<keyword evidence="3 11" id="KW-0378">Hydrolase</keyword>
<evidence type="ECO:0000256" key="3">
    <source>
        <dbReference type="ARBA" id="ARBA00022801"/>
    </source>
</evidence>
<dbReference type="STRING" id="1577792.QX51_19175"/>
<name>A0A0B3VRN3_9FIRM</name>
<dbReference type="Pfam" id="PF02275">
    <property type="entry name" value="CBAH"/>
    <property type="match status" value="1"/>
</dbReference>
<gene>
    <name evidence="11" type="ORF">QX51_19175</name>
</gene>
<dbReference type="PANTHER" id="PTHR35527">
    <property type="entry name" value="CHOLOYLGLYCINE HYDROLASE"/>
    <property type="match status" value="1"/>
</dbReference>
<feature type="domain" description="Choloylglycine hydrolase/NAAA C-terminal" evidence="10">
    <location>
        <begin position="2"/>
        <end position="315"/>
    </location>
</feature>
<dbReference type="CDD" id="cd00542">
    <property type="entry name" value="Ntn_PVA"/>
    <property type="match status" value="1"/>
</dbReference>
<evidence type="ECO:0000256" key="8">
    <source>
        <dbReference type="ARBA" id="ARBA00047285"/>
    </source>
</evidence>
<comment type="similarity">
    <text evidence="2">Belongs to the peptidase C59 family.</text>
</comment>
<keyword evidence="12" id="KW-1185">Reference proteome</keyword>
<comment type="catalytic activity">
    <reaction evidence="8">
        <text>cholate + taurine = taurocholate + H2O</text>
        <dbReference type="Rhea" id="RHEA:47108"/>
        <dbReference type="ChEBI" id="CHEBI:15377"/>
        <dbReference type="ChEBI" id="CHEBI:29747"/>
        <dbReference type="ChEBI" id="CHEBI:36257"/>
        <dbReference type="ChEBI" id="CHEBI:507393"/>
    </reaction>
    <physiologicalReaction direction="right-to-left" evidence="8">
        <dbReference type="Rhea" id="RHEA:47110"/>
    </physiologicalReaction>
</comment>
<dbReference type="AlphaFoldDB" id="A0A0B3VRN3"/>
<evidence type="ECO:0000313" key="11">
    <source>
        <dbReference type="EMBL" id="KHS55483.1"/>
    </source>
</evidence>
<dbReference type="SUPFAM" id="SSF56235">
    <property type="entry name" value="N-terminal nucleophile aminohydrolases (Ntn hydrolases)"/>
    <property type="match status" value="1"/>
</dbReference>
<accession>A0A0B3VRN3</accession>
<dbReference type="EMBL" id="JWHR01000166">
    <property type="protein sequence ID" value="KHS55483.1"/>
    <property type="molecule type" value="Genomic_DNA"/>
</dbReference>
<reference evidence="11 12" key="1">
    <citation type="submission" date="2014-12" db="EMBL/GenBank/DDBJ databases">
        <title>Draft genome sequence of Terrisporobacter sp. 08-306576, isolated from the blood culture of a bacteremia patient.</title>
        <authorList>
            <person name="Lund L.C."/>
            <person name="Sydenham T.V."/>
            <person name="Hogh S.V."/>
            <person name="Skov M.N."/>
            <person name="Kemp M."/>
            <person name="Justesen U.S."/>
        </authorList>
    </citation>
    <scope>NUCLEOTIDE SEQUENCE [LARGE SCALE GENOMIC DNA]</scope>
    <source>
        <strain evidence="11 12">08-306576</strain>
    </source>
</reference>
<proteinExistence type="inferred from homology"/>
<dbReference type="Proteomes" id="UP000031189">
    <property type="component" value="Unassembled WGS sequence"/>
</dbReference>
<dbReference type="RefSeq" id="WP_039681499.1">
    <property type="nucleotide sequence ID" value="NZ_JAWGXO010000011.1"/>
</dbReference>
<dbReference type="InterPro" id="IPR029132">
    <property type="entry name" value="CBAH/NAAA_C"/>
</dbReference>
<evidence type="ECO:0000256" key="2">
    <source>
        <dbReference type="ARBA" id="ARBA00006625"/>
    </source>
</evidence>
<evidence type="ECO:0000256" key="1">
    <source>
        <dbReference type="ARBA" id="ARBA00004860"/>
    </source>
</evidence>
<dbReference type="Gene3D" id="3.60.60.10">
    <property type="entry name" value="Penicillin V Acylase, Chain A"/>
    <property type="match status" value="1"/>
</dbReference>
<organism evidence="11 12">
    <name type="scientific">Terrisporobacter othiniensis</name>
    <dbReference type="NCBI Taxonomy" id="1577792"/>
    <lineage>
        <taxon>Bacteria</taxon>
        <taxon>Bacillati</taxon>
        <taxon>Bacillota</taxon>
        <taxon>Clostridia</taxon>
        <taxon>Peptostreptococcales</taxon>
        <taxon>Peptostreptococcaceae</taxon>
        <taxon>Terrisporobacter</taxon>
    </lineage>
</organism>
<dbReference type="NCBIfam" id="NF038245">
    <property type="entry name" value="bile_salt_hydro"/>
    <property type="match status" value="1"/>
</dbReference>
<evidence type="ECO:0000256" key="5">
    <source>
        <dbReference type="ARBA" id="ARBA00044769"/>
    </source>
</evidence>
<dbReference type="InterPro" id="IPR047711">
    <property type="entry name" value="CBAH"/>
</dbReference>
<dbReference type="PANTHER" id="PTHR35527:SF2">
    <property type="entry name" value="HYDROLASE"/>
    <property type="match status" value="1"/>
</dbReference>
<protein>
    <recommendedName>
        <fullName evidence="5">choloylglycine hydrolase</fullName>
        <ecNumber evidence="5">3.5.1.24</ecNumber>
    </recommendedName>
    <alternativeName>
        <fullName evidence="6">Bile salt hydrolase</fullName>
    </alternativeName>
    <alternativeName>
        <fullName evidence="7">Choloylglycine hydrolase</fullName>
    </alternativeName>
</protein>
<dbReference type="GO" id="GO:0045302">
    <property type="term" value="F:choloylglycine hydrolase activity"/>
    <property type="evidence" value="ECO:0007669"/>
    <property type="project" value="UniProtKB-EC"/>
</dbReference>
<evidence type="ECO:0000256" key="6">
    <source>
        <dbReference type="ARBA" id="ARBA00044804"/>
    </source>
</evidence>
<dbReference type="EC" id="3.5.1.24" evidence="5"/>
<evidence type="ECO:0000256" key="7">
    <source>
        <dbReference type="ARBA" id="ARBA00044806"/>
    </source>
</evidence>
<dbReference type="InterPro" id="IPR052193">
    <property type="entry name" value="Peptidase_C59"/>
</dbReference>
<sequence length="329" mass="37406">MCTALSLRTKDGNYLFGRNMDLEYNFNQSVYLVPRKFAYKNVVTDKIENVKYAMIGMATIIDNHPMFADGMNEKGLACAGLNFPEYAYYENDAVEGKINLAPHDIIPWILGNFETTEEVKEAFNNVEIVGKTINPQTGLATLHWMVVDTNGKSIVIEKTKEKLEVYDNNISTLTNSPTFDWHVTNLRQYISASSKQPENTTWVKKELKPLGQGLGSWGLPGDFSTTSRFVRISFLRSRVDEVENGIKGVSDFFHMLNNVAMSNYSVVTPEGINDITQYTSCMCQNSGIYYYNTYNNSRINAVDMNKENLDGNEIKNFSYLDEMDINYQN</sequence>
<evidence type="ECO:0000259" key="10">
    <source>
        <dbReference type="Pfam" id="PF02275"/>
    </source>
</evidence>
<comment type="catalytic activity">
    <reaction evidence="9">
        <text>taurodeoxycholate + H2O = deoxycholate + taurine</text>
        <dbReference type="Rhea" id="RHEA:47556"/>
        <dbReference type="ChEBI" id="CHEBI:15377"/>
        <dbReference type="ChEBI" id="CHEBI:23614"/>
        <dbReference type="ChEBI" id="CHEBI:36261"/>
        <dbReference type="ChEBI" id="CHEBI:507393"/>
    </reaction>
    <physiologicalReaction direction="left-to-right" evidence="9">
        <dbReference type="Rhea" id="RHEA:47557"/>
    </physiologicalReaction>
</comment>